<evidence type="ECO:0000313" key="3">
    <source>
        <dbReference type="Proteomes" id="UP000297966"/>
    </source>
</evidence>
<dbReference type="Pfam" id="PF19588">
    <property type="entry name" value="SxtJ"/>
    <property type="match status" value="1"/>
</dbReference>
<dbReference type="OrthoDB" id="7375605at2"/>
<feature type="transmembrane region" description="Helical" evidence="1">
    <location>
        <begin position="87"/>
        <end position="107"/>
    </location>
</feature>
<dbReference type="Proteomes" id="UP000297966">
    <property type="component" value="Unassembled WGS sequence"/>
</dbReference>
<evidence type="ECO:0008006" key="4">
    <source>
        <dbReference type="Google" id="ProtNLM"/>
    </source>
</evidence>
<keyword evidence="1" id="KW-1133">Transmembrane helix</keyword>
<evidence type="ECO:0000313" key="2">
    <source>
        <dbReference type="EMBL" id="TFV36563.1"/>
    </source>
</evidence>
<accession>A0A4Y9L3G1</accession>
<keyword evidence="1" id="KW-0472">Membrane</keyword>
<keyword evidence="1" id="KW-0812">Transmembrane</keyword>
<reference evidence="2 3" key="1">
    <citation type="submission" date="2019-03" db="EMBL/GenBank/DDBJ databases">
        <title>Bradyrhizobium diversity isolated from nodules of Chamaecrista fasciculata.</title>
        <authorList>
            <person name="Klepa M.S."/>
            <person name="Urquiaga M.O."/>
            <person name="Hungria M."/>
            <person name="Delamuta J.R."/>
        </authorList>
    </citation>
    <scope>NUCLEOTIDE SEQUENCE [LARGE SCALE GENOMIC DNA]</scope>
    <source>
        <strain evidence="2 3">CNPSo 3448</strain>
    </source>
</reference>
<feature type="transmembrane region" description="Helical" evidence="1">
    <location>
        <begin position="22"/>
        <end position="41"/>
    </location>
</feature>
<keyword evidence="3" id="KW-1185">Reference proteome</keyword>
<name>A0A4Y9L3G1_9BRAD</name>
<feature type="transmembrane region" description="Helical" evidence="1">
    <location>
        <begin position="48"/>
        <end position="67"/>
    </location>
</feature>
<proteinExistence type="predicted"/>
<dbReference type="RefSeq" id="WP_135179574.1">
    <property type="nucleotide sequence ID" value="NZ_SPQT01000064.1"/>
</dbReference>
<gene>
    <name evidence="2" type="ORF">E4K65_45145</name>
</gene>
<comment type="caution">
    <text evidence="2">The sequence shown here is derived from an EMBL/GenBank/DDBJ whole genome shotgun (WGS) entry which is preliminary data.</text>
</comment>
<evidence type="ECO:0000256" key="1">
    <source>
        <dbReference type="SAM" id="Phobius"/>
    </source>
</evidence>
<protein>
    <recommendedName>
        <fullName evidence="4">SxtJ</fullName>
    </recommendedName>
</protein>
<dbReference type="EMBL" id="SPQT01000064">
    <property type="protein sequence ID" value="TFV36563.1"/>
    <property type="molecule type" value="Genomic_DNA"/>
</dbReference>
<sequence length="141" mass="15824">MPQSTHESFTREEASLPGSDRTFGWVIAGALALLSLSNGWHLGQLWPWTLSAAALFLAAAWICPSMLHPLNRLWMRFGLLLHKVINPIVMGLLFYGTILPTGLVMRLRGKDLLRLKREPGAESYWIARTPGPAPETMRDQF</sequence>
<dbReference type="InterPro" id="IPR045781">
    <property type="entry name" value="SxtJ"/>
</dbReference>
<dbReference type="AlphaFoldDB" id="A0A4Y9L3G1"/>
<organism evidence="2 3">
    <name type="scientific">Bradyrhizobium niftali</name>
    <dbReference type="NCBI Taxonomy" id="2560055"/>
    <lineage>
        <taxon>Bacteria</taxon>
        <taxon>Pseudomonadati</taxon>
        <taxon>Pseudomonadota</taxon>
        <taxon>Alphaproteobacteria</taxon>
        <taxon>Hyphomicrobiales</taxon>
        <taxon>Nitrobacteraceae</taxon>
        <taxon>Bradyrhizobium</taxon>
    </lineage>
</organism>